<accession>A0ABS9WZI8</accession>
<dbReference type="Proteomes" id="UP001139646">
    <property type="component" value="Unassembled WGS sequence"/>
</dbReference>
<proteinExistence type="predicted"/>
<dbReference type="Pfam" id="PF09867">
    <property type="entry name" value="TagF_N"/>
    <property type="match status" value="1"/>
</dbReference>
<evidence type="ECO:0000313" key="2">
    <source>
        <dbReference type="Proteomes" id="UP001139646"/>
    </source>
</evidence>
<dbReference type="RefSeq" id="WP_242284850.1">
    <property type="nucleotide sequence ID" value="NZ_JAKKSL010000001.1"/>
</dbReference>
<protein>
    <submittedName>
        <fullName evidence="1">Type VI secretion system-associated protein TagF</fullName>
    </submittedName>
</protein>
<reference evidence="1" key="1">
    <citation type="submission" date="2022-01" db="EMBL/GenBank/DDBJ databases">
        <title>Colwellia maritima, isolated from seawater.</title>
        <authorList>
            <person name="Kristyanto S."/>
            <person name="Jung J."/>
            <person name="Jeon C.O."/>
        </authorList>
    </citation>
    <scope>NUCLEOTIDE SEQUENCE</scope>
    <source>
        <strain evidence="1">MSW7</strain>
    </source>
</reference>
<keyword evidence="2" id="KW-1185">Reference proteome</keyword>
<organism evidence="1 2">
    <name type="scientific">Colwellia maritima</name>
    <dbReference type="NCBI Taxonomy" id="2912588"/>
    <lineage>
        <taxon>Bacteria</taxon>
        <taxon>Pseudomonadati</taxon>
        <taxon>Pseudomonadota</taxon>
        <taxon>Gammaproteobacteria</taxon>
        <taxon>Alteromonadales</taxon>
        <taxon>Colwelliaceae</taxon>
        <taxon>Colwellia</taxon>
    </lineage>
</organism>
<dbReference type="InterPro" id="IPR038225">
    <property type="entry name" value="TagF_sf"/>
</dbReference>
<comment type="caution">
    <text evidence="1">The sequence shown here is derived from an EMBL/GenBank/DDBJ whole genome shotgun (WGS) entry which is preliminary data.</text>
</comment>
<sequence length="229" mass="25732">MMKIGYFGKLPGYGDFIQRNVSPEFVKQWDNWLLKSIESSRTQLGEQWRGSYFNSPIWRFVISQKGLIDAPITGFMMPSVDKSGRCYPFTVICQADCAVNPFVFAKETEAFHESAEDFVLSLLEKDRPDLDEIAIVLADIYKKVETLTFTGADLAATSSIMEIAAMSDINTLDFGLSNDTLLEKLLMMQNINISIWSMEGISGVGAKKRYFSGMPPTDNYYSFLIGADN</sequence>
<dbReference type="EMBL" id="JAKKSL010000001">
    <property type="protein sequence ID" value="MCI2283415.1"/>
    <property type="molecule type" value="Genomic_DNA"/>
</dbReference>
<gene>
    <name evidence="1" type="primary">tagF</name>
    <name evidence="1" type="ORF">L3081_08415</name>
</gene>
<name>A0ABS9WZI8_9GAMM</name>
<evidence type="ECO:0000313" key="1">
    <source>
        <dbReference type="EMBL" id="MCI2283415.1"/>
    </source>
</evidence>
<dbReference type="InterPro" id="IPR017748">
    <property type="entry name" value="TagF"/>
</dbReference>
<dbReference type="Gene3D" id="3.40.1730.10">
    <property type="entry name" value="pa0076 domain"/>
    <property type="match status" value="1"/>
</dbReference>
<dbReference type="NCBIfam" id="TIGR03373">
    <property type="entry name" value="VI_minor_4"/>
    <property type="match status" value="1"/>
</dbReference>